<organism evidence="1 2">
    <name type="scientific">Cryptococcus tetragattii IND107</name>
    <dbReference type="NCBI Taxonomy" id="1296105"/>
    <lineage>
        <taxon>Eukaryota</taxon>
        <taxon>Fungi</taxon>
        <taxon>Dikarya</taxon>
        <taxon>Basidiomycota</taxon>
        <taxon>Agaricomycotina</taxon>
        <taxon>Tremellomycetes</taxon>
        <taxon>Tremellales</taxon>
        <taxon>Cryptococcaceae</taxon>
        <taxon>Cryptococcus</taxon>
        <taxon>Cryptococcus gattii species complex</taxon>
    </lineage>
</organism>
<proteinExistence type="predicted"/>
<dbReference type="RefSeq" id="XP_066611796.1">
    <property type="nucleotide sequence ID" value="XM_066759850.1"/>
</dbReference>
<evidence type="ECO:0000313" key="2">
    <source>
        <dbReference type="Proteomes" id="UP000054399"/>
    </source>
</evidence>
<dbReference type="Proteomes" id="UP000054399">
    <property type="component" value="Unassembled WGS sequence"/>
</dbReference>
<comment type="caution">
    <text evidence="1">The sequence shown here is derived from an EMBL/GenBank/DDBJ whole genome shotgun (WGS) entry which is preliminary data.</text>
</comment>
<evidence type="ECO:0000313" key="1">
    <source>
        <dbReference type="EMBL" id="KAL0243429.1"/>
    </source>
</evidence>
<reference evidence="1" key="2">
    <citation type="submission" date="2024-01" db="EMBL/GenBank/DDBJ databases">
        <title>Comparative genomics of Cryptococcus and Kwoniella reveals pathogenesis evolution and contrasting modes of karyotype evolution via chromosome fusion or intercentromeric recombination.</title>
        <authorList>
            <person name="Coelho M.A."/>
            <person name="David-Palma M."/>
            <person name="Shea T."/>
            <person name="Bowers K."/>
            <person name="Mcginley-Smith S."/>
            <person name="Mohammad A.W."/>
            <person name="Gnirke A."/>
            <person name="Yurkov A.M."/>
            <person name="Nowrousian M."/>
            <person name="Sun S."/>
            <person name="Cuomo C.A."/>
            <person name="Heitman J."/>
        </authorList>
    </citation>
    <scope>NUCLEOTIDE SEQUENCE</scope>
    <source>
        <strain evidence="1">IND107</strain>
    </source>
</reference>
<keyword evidence="2" id="KW-1185">Reference proteome</keyword>
<gene>
    <name evidence="1" type="ORF">I308_105395</name>
</gene>
<dbReference type="EMBL" id="ATAM02000010">
    <property type="protein sequence ID" value="KAL0243429.1"/>
    <property type="molecule type" value="Genomic_DNA"/>
</dbReference>
<dbReference type="GeneID" id="91992250"/>
<accession>A0ABR3BKV2</accession>
<name>A0ABR3BKV2_9TREE</name>
<protein>
    <submittedName>
        <fullName evidence="1">Uncharacterized protein</fullName>
    </submittedName>
</protein>
<sequence>MRLGRNRNFTALSASPPSLSFGMGKYDWVKVFSKLLSPSFVTLRVSSTKSDSPLSERHQDMDLNANADLCQLVSQSGLVWAVQPLALI</sequence>
<reference evidence="1" key="1">
    <citation type="submission" date="2015-01" db="EMBL/GenBank/DDBJ databases">
        <authorList>
            <consortium name="The Broad Institute Genomics Platform"/>
            <person name="Cuomo C."/>
            <person name="Litvintseva A."/>
            <person name="Chen Y."/>
            <person name="Heitman J."/>
            <person name="Sun S."/>
            <person name="Springer D."/>
            <person name="Dromer F."/>
            <person name="Young S."/>
            <person name="Zeng Q."/>
            <person name="Gargeya S."/>
            <person name="Abouelleil A."/>
            <person name="Alvarado L."/>
            <person name="Chapman S.B."/>
            <person name="Gainer-Dewar J."/>
            <person name="Goldberg J."/>
            <person name="Griggs A."/>
            <person name="Gujja S."/>
            <person name="Hansen M."/>
            <person name="Howarth C."/>
            <person name="Imamovic A."/>
            <person name="Larimer J."/>
            <person name="Murphy C."/>
            <person name="Naylor J."/>
            <person name="Pearson M."/>
            <person name="Priest M."/>
            <person name="Roberts A."/>
            <person name="Saif S."/>
            <person name="Shea T."/>
            <person name="Sykes S."/>
            <person name="Wortman J."/>
            <person name="Nusbaum C."/>
            <person name="Birren B."/>
        </authorList>
    </citation>
    <scope>NUCLEOTIDE SEQUENCE</scope>
    <source>
        <strain evidence="1">IND107</strain>
    </source>
</reference>